<dbReference type="GO" id="GO:0016020">
    <property type="term" value="C:membrane"/>
    <property type="evidence" value="ECO:0007669"/>
    <property type="project" value="UniProtKB-SubCell"/>
</dbReference>
<reference evidence="10 11" key="1">
    <citation type="submission" date="2017-12" db="EMBL/GenBank/DDBJ databases">
        <title>High-resolution comparative analysis of great ape genomes.</title>
        <authorList>
            <person name="Pollen A."/>
            <person name="Hastie A."/>
            <person name="Hormozdiari F."/>
            <person name="Dougherty M."/>
            <person name="Liu R."/>
            <person name="Chaisson M."/>
            <person name="Hoppe E."/>
            <person name="Hill C."/>
            <person name="Pang A."/>
            <person name="Hillier L."/>
            <person name="Baker C."/>
            <person name="Armstrong J."/>
            <person name="Shendure J."/>
            <person name="Paten B."/>
            <person name="Wilson R."/>
            <person name="Chao H."/>
            <person name="Schneider V."/>
            <person name="Ventura M."/>
            <person name="Kronenberg Z."/>
            <person name="Murali S."/>
            <person name="Gordon D."/>
            <person name="Cantsilieris S."/>
            <person name="Munson K."/>
            <person name="Nelson B."/>
            <person name="Raja A."/>
            <person name="Underwood J."/>
            <person name="Diekhans M."/>
            <person name="Fiddes I."/>
            <person name="Haussler D."/>
            <person name="Eichler E."/>
        </authorList>
    </citation>
    <scope>NUCLEOTIDE SEQUENCE [LARGE SCALE GENOMIC DNA]</scope>
    <source>
        <strain evidence="10">Yerkes chimp pedigree #C0471</strain>
    </source>
</reference>
<dbReference type="GO" id="GO:0005509">
    <property type="term" value="F:calcium ion binding"/>
    <property type="evidence" value="ECO:0007669"/>
    <property type="project" value="UniProtKB-UniRule"/>
</dbReference>
<keyword evidence="3 7" id="KW-0106">Calcium</keyword>
<evidence type="ECO:0000256" key="8">
    <source>
        <dbReference type="SAM" id="MobiDB-lite"/>
    </source>
</evidence>
<protein>
    <submittedName>
        <fullName evidence="10">CDHR3 isoform 11</fullName>
    </submittedName>
</protein>
<dbReference type="SMART" id="SM00112">
    <property type="entry name" value="CA"/>
    <property type="match status" value="2"/>
</dbReference>
<feature type="domain" description="Cadherin" evidence="9">
    <location>
        <begin position="2"/>
        <end position="102"/>
    </location>
</feature>
<comment type="subcellular location">
    <subcellularLocation>
        <location evidence="1">Membrane</location>
    </subcellularLocation>
</comment>
<evidence type="ECO:0000256" key="4">
    <source>
        <dbReference type="ARBA" id="ARBA00022889"/>
    </source>
</evidence>
<dbReference type="Gene3D" id="2.60.40.60">
    <property type="entry name" value="Cadherins"/>
    <property type="match status" value="2"/>
</dbReference>
<evidence type="ECO:0000256" key="1">
    <source>
        <dbReference type="ARBA" id="ARBA00004370"/>
    </source>
</evidence>
<feature type="compositionally biased region" description="Basic and acidic residues" evidence="8">
    <location>
        <begin position="293"/>
        <end position="305"/>
    </location>
</feature>
<evidence type="ECO:0000256" key="5">
    <source>
        <dbReference type="ARBA" id="ARBA00023136"/>
    </source>
</evidence>
<evidence type="ECO:0000313" key="11">
    <source>
        <dbReference type="Proteomes" id="UP000236370"/>
    </source>
</evidence>
<comment type="caution">
    <text evidence="10">The sequence shown here is derived from an EMBL/GenBank/DDBJ whole genome shotgun (WGS) entry which is preliminary data.</text>
</comment>
<dbReference type="EMBL" id="NBAG03000424">
    <property type="protein sequence ID" value="PNI26386.1"/>
    <property type="molecule type" value="Genomic_DNA"/>
</dbReference>
<keyword evidence="6" id="KW-0325">Glycoprotein</keyword>
<dbReference type="Proteomes" id="UP000236370">
    <property type="component" value="Unassembled WGS sequence"/>
</dbReference>
<dbReference type="PANTHER" id="PTHR24027:SF439">
    <property type="entry name" value="CADHERIN-RELATED FAMILY MEMBER 3"/>
    <property type="match status" value="1"/>
</dbReference>
<sequence>YTILEELSPGTIVANITAEDPDDEGFPSHLLYSITTVSKYFMINQLTGTIQVAQRIDRDAGELRQNPTISLEVLVKDRPYGGQENRIQITFIVEDVNDNPATCQKFTFSIMVPERTAKGTLLLDLNKFCFDDDSEAPNNRFNFTMPSGVGSGSRFLQDPAGSGKIVLIGDLDYENPSNLAAGNKYTVIIQVQDVAPPYYKNNVYVYILTSPENEFPLIFDRPSYVFDVSERRPAQGHLSGPEEKHLLSICMVRAICHHFGLHIASGSLRVPGRPIGQSHPQTLPLQDWEEQGTSDKERRNEDCRERRRGGNYPDEHYL</sequence>
<keyword evidence="5" id="KW-0472">Membrane</keyword>
<proteinExistence type="predicted"/>
<evidence type="ECO:0000256" key="2">
    <source>
        <dbReference type="ARBA" id="ARBA00022737"/>
    </source>
</evidence>
<dbReference type="PANTHER" id="PTHR24027">
    <property type="entry name" value="CADHERIN-23"/>
    <property type="match status" value="1"/>
</dbReference>
<evidence type="ECO:0000256" key="7">
    <source>
        <dbReference type="PROSITE-ProRule" id="PRU00043"/>
    </source>
</evidence>
<evidence type="ECO:0000259" key="9">
    <source>
        <dbReference type="PROSITE" id="PS50268"/>
    </source>
</evidence>
<feature type="non-terminal residue" evidence="10">
    <location>
        <position position="1"/>
    </location>
</feature>
<dbReference type="SUPFAM" id="SSF49313">
    <property type="entry name" value="Cadherin-like"/>
    <property type="match status" value="2"/>
</dbReference>
<evidence type="ECO:0000256" key="3">
    <source>
        <dbReference type="ARBA" id="ARBA00022837"/>
    </source>
</evidence>
<dbReference type="PRINTS" id="PR00205">
    <property type="entry name" value="CADHERIN"/>
</dbReference>
<evidence type="ECO:0000313" key="10">
    <source>
        <dbReference type="EMBL" id="PNI26386.1"/>
    </source>
</evidence>
<dbReference type="GO" id="GO:0007156">
    <property type="term" value="P:homophilic cell adhesion via plasma membrane adhesion molecules"/>
    <property type="evidence" value="ECO:0007669"/>
    <property type="project" value="InterPro"/>
</dbReference>
<dbReference type="InterPro" id="IPR015919">
    <property type="entry name" value="Cadherin-like_sf"/>
</dbReference>
<evidence type="ECO:0000256" key="6">
    <source>
        <dbReference type="ARBA" id="ARBA00023180"/>
    </source>
</evidence>
<keyword evidence="4" id="KW-0130">Cell adhesion</keyword>
<dbReference type="AlphaFoldDB" id="A0A2J8JUD5"/>
<dbReference type="InterPro" id="IPR002126">
    <property type="entry name" value="Cadherin-like_dom"/>
</dbReference>
<dbReference type="FunFam" id="2.60.40.60:FF:000244">
    <property type="entry name" value="Cadherin related family member 3"/>
    <property type="match status" value="1"/>
</dbReference>
<name>A0A2J8JUD5_PANTR</name>
<dbReference type="InterPro" id="IPR039808">
    <property type="entry name" value="Cadherin"/>
</dbReference>
<dbReference type="Pfam" id="PF00028">
    <property type="entry name" value="Cadherin"/>
    <property type="match status" value="1"/>
</dbReference>
<feature type="domain" description="Cadherin" evidence="9">
    <location>
        <begin position="104"/>
        <end position="224"/>
    </location>
</feature>
<feature type="region of interest" description="Disordered" evidence="8">
    <location>
        <begin position="272"/>
        <end position="318"/>
    </location>
</feature>
<dbReference type="FunFam" id="2.60.40.60:FF:000231">
    <property type="entry name" value="Cadherin related family member 3"/>
    <property type="match status" value="1"/>
</dbReference>
<dbReference type="CDD" id="cd11304">
    <property type="entry name" value="Cadherin_repeat"/>
    <property type="match status" value="1"/>
</dbReference>
<keyword evidence="2" id="KW-0677">Repeat</keyword>
<gene>
    <name evidence="10" type="ORF">CK820_G0044358</name>
</gene>
<dbReference type="PROSITE" id="PS50268">
    <property type="entry name" value="CADHERIN_2"/>
    <property type="match status" value="2"/>
</dbReference>
<organism evidence="10 11">
    <name type="scientific">Pan troglodytes</name>
    <name type="common">Chimpanzee</name>
    <dbReference type="NCBI Taxonomy" id="9598"/>
    <lineage>
        <taxon>Eukaryota</taxon>
        <taxon>Metazoa</taxon>
        <taxon>Chordata</taxon>
        <taxon>Craniata</taxon>
        <taxon>Vertebrata</taxon>
        <taxon>Euteleostomi</taxon>
        <taxon>Mammalia</taxon>
        <taxon>Eutheria</taxon>
        <taxon>Euarchontoglires</taxon>
        <taxon>Primates</taxon>
        <taxon>Haplorrhini</taxon>
        <taxon>Catarrhini</taxon>
        <taxon>Hominidae</taxon>
        <taxon>Pan</taxon>
    </lineage>
</organism>
<accession>A0A2J8JUD5</accession>